<keyword evidence="14" id="KW-0969">Cilium</keyword>
<evidence type="ECO:0000256" key="11">
    <source>
        <dbReference type="SAM" id="Phobius"/>
    </source>
</evidence>
<evidence type="ECO:0000256" key="4">
    <source>
        <dbReference type="ARBA" id="ARBA00022475"/>
    </source>
</evidence>
<keyword evidence="6 11" id="KW-1133">Transmembrane helix</keyword>
<feature type="domain" description="Flagellar M-ring N-terminal" evidence="12">
    <location>
        <begin position="47"/>
        <end position="220"/>
    </location>
</feature>
<dbReference type="PRINTS" id="PR01009">
    <property type="entry name" value="FLGMRINGFLIF"/>
</dbReference>
<evidence type="ECO:0000259" key="12">
    <source>
        <dbReference type="Pfam" id="PF01514"/>
    </source>
</evidence>
<evidence type="ECO:0000256" key="3">
    <source>
        <dbReference type="ARBA" id="ARBA00007971"/>
    </source>
</evidence>
<dbReference type="InterPro" id="IPR000067">
    <property type="entry name" value="FlgMring_FliF"/>
</dbReference>
<protein>
    <recommendedName>
        <fullName evidence="9">Flagellar M-ring protein</fullName>
    </recommendedName>
</protein>
<feature type="compositionally biased region" description="Basic and acidic residues" evidence="10">
    <location>
        <begin position="500"/>
        <end position="512"/>
    </location>
</feature>
<keyword evidence="15" id="KW-1185">Reference proteome</keyword>
<comment type="caution">
    <text evidence="14">The sequence shown here is derived from an EMBL/GenBank/DDBJ whole genome shotgun (WGS) entry which is preliminary data.</text>
</comment>
<keyword evidence="4" id="KW-1003">Cell membrane</keyword>
<evidence type="ECO:0000256" key="1">
    <source>
        <dbReference type="ARBA" id="ARBA00004117"/>
    </source>
</evidence>
<sequence>MKEKLNKISSSVKEFWKGRTKRQKGMFVGGAVILIALIAVMVIFTSDEEFVPLYNNLSAQEVSQIKAELDTKGVPYEIGNNGTSISVPKDQVDTLLVELAGEGIPDSGSIDYSFFSKNSSWGITDNEFDIMKLDATQTELANLMKGIDGIEDAKVMINMPKDPVFVSDAKQEASASIVLHTKPGYKLNANQVNTLYTLVSKAVPNLPEENIAIMNQFFEYYDKNKPDETGDSYASQQAIKKDVEHDIQRRLQQMLGTMVGLDNVIVSVTADIDFTKENSVEEIVEPADKDNMEGLPVSIEKIHETYANKPGDGGVAGTGDEDIASYQGTDANQDGDYEIVKEKVNNEFNRIHKEIAQSPYKIRDLGIQVAVNRLKDTGADHVLSQQEQNVVQDGITSILNSIITTSIDKDYGQVDPDEKTSIVFQDFNGSADTQTPPAQGIPAWVYIVGGLLVLLVIVLLILMLRKRKQADEEALDEESEEAPINHEEVPDINEENESDSIARRRQLEKMAKDHPEDFAKLLRSWISED</sequence>
<dbReference type="RefSeq" id="WP_306065462.1">
    <property type="nucleotide sequence ID" value="NZ_JAROCA020000001.1"/>
</dbReference>
<dbReference type="InterPro" id="IPR013556">
    <property type="entry name" value="Flag_M-ring_C"/>
</dbReference>
<keyword evidence="5 11" id="KW-0812">Transmembrane</keyword>
<accession>A0ABU5CHT7</accession>
<dbReference type="PANTHER" id="PTHR30046:SF0">
    <property type="entry name" value="FLAGELLAR M-RING PROTEIN"/>
    <property type="match status" value="1"/>
</dbReference>
<name>A0ABU5CHT7_9BACI</name>
<feature type="region of interest" description="Disordered" evidence="10">
    <location>
        <begin position="473"/>
        <end position="512"/>
    </location>
</feature>
<evidence type="ECO:0000256" key="8">
    <source>
        <dbReference type="ARBA" id="ARBA00023143"/>
    </source>
</evidence>
<proteinExistence type="inferred from homology"/>
<evidence type="ECO:0000256" key="7">
    <source>
        <dbReference type="ARBA" id="ARBA00023136"/>
    </source>
</evidence>
<dbReference type="Pfam" id="PF08345">
    <property type="entry name" value="YscJ_FliF_C"/>
    <property type="match status" value="1"/>
</dbReference>
<comment type="subcellular location">
    <subcellularLocation>
        <location evidence="1 9">Bacterial flagellum basal body</location>
    </subcellularLocation>
    <subcellularLocation>
        <location evidence="2">Cell membrane</location>
        <topology evidence="2">Multi-pass membrane protein</topology>
    </subcellularLocation>
</comment>
<comment type="function">
    <text evidence="9">The M ring may be actively involved in energy transduction.</text>
</comment>
<feature type="transmembrane region" description="Helical" evidence="11">
    <location>
        <begin position="443"/>
        <end position="464"/>
    </location>
</feature>
<organism evidence="14 15">
    <name type="scientific">Tigheibacillus jepli</name>
    <dbReference type="NCBI Taxonomy" id="3035914"/>
    <lineage>
        <taxon>Bacteria</taxon>
        <taxon>Bacillati</taxon>
        <taxon>Bacillota</taxon>
        <taxon>Bacilli</taxon>
        <taxon>Bacillales</taxon>
        <taxon>Bacillaceae</taxon>
        <taxon>Tigheibacillus</taxon>
    </lineage>
</organism>
<evidence type="ECO:0000256" key="6">
    <source>
        <dbReference type="ARBA" id="ARBA00022989"/>
    </source>
</evidence>
<dbReference type="PIRSF" id="PIRSF004862">
    <property type="entry name" value="FliF"/>
    <property type="match status" value="1"/>
</dbReference>
<keyword evidence="7 11" id="KW-0472">Membrane</keyword>
<evidence type="ECO:0000256" key="5">
    <source>
        <dbReference type="ARBA" id="ARBA00022692"/>
    </source>
</evidence>
<dbReference type="Proteomes" id="UP001228376">
    <property type="component" value="Unassembled WGS sequence"/>
</dbReference>
<keyword evidence="14" id="KW-0966">Cell projection</keyword>
<evidence type="ECO:0000256" key="9">
    <source>
        <dbReference type="PIRNR" id="PIRNR004862"/>
    </source>
</evidence>
<evidence type="ECO:0000313" key="14">
    <source>
        <dbReference type="EMBL" id="MDY0405888.1"/>
    </source>
</evidence>
<dbReference type="EMBL" id="JAROCA020000001">
    <property type="protein sequence ID" value="MDY0405888.1"/>
    <property type="molecule type" value="Genomic_DNA"/>
</dbReference>
<evidence type="ECO:0000256" key="10">
    <source>
        <dbReference type="SAM" id="MobiDB-lite"/>
    </source>
</evidence>
<dbReference type="InterPro" id="IPR006182">
    <property type="entry name" value="FliF_N_dom"/>
</dbReference>
<comment type="similarity">
    <text evidence="3 9">Belongs to the FliF family.</text>
</comment>
<dbReference type="Pfam" id="PF01514">
    <property type="entry name" value="YscJ_FliF"/>
    <property type="match status" value="1"/>
</dbReference>
<feature type="domain" description="Flagellar M-ring C-terminal" evidence="13">
    <location>
        <begin position="255"/>
        <end position="393"/>
    </location>
</feature>
<evidence type="ECO:0000313" key="15">
    <source>
        <dbReference type="Proteomes" id="UP001228376"/>
    </source>
</evidence>
<dbReference type="NCBIfam" id="TIGR00206">
    <property type="entry name" value="fliF"/>
    <property type="match status" value="1"/>
</dbReference>
<keyword evidence="8 9" id="KW-0975">Bacterial flagellum</keyword>
<evidence type="ECO:0000259" key="13">
    <source>
        <dbReference type="Pfam" id="PF08345"/>
    </source>
</evidence>
<reference evidence="14 15" key="1">
    <citation type="submission" date="2023-10" db="EMBL/GenBank/DDBJ databases">
        <title>179-bfca-hs.</title>
        <authorList>
            <person name="Miliotis G."/>
            <person name="Sengupta P."/>
            <person name="Hameed A."/>
            <person name="Chuvochina M."/>
            <person name="Mcdonagh F."/>
            <person name="Simpson A.C."/>
            <person name="Singh N.K."/>
            <person name="Rekha P.D."/>
            <person name="Raman K."/>
            <person name="Hugenholtz P."/>
            <person name="Venkateswaran K."/>
        </authorList>
    </citation>
    <scope>NUCLEOTIDE SEQUENCE [LARGE SCALE GENOMIC DNA]</scope>
    <source>
        <strain evidence="14 15">179-BFC-A-HS</strain>
    </source>
</reference>
<keyword evidence="14" id="KW-0282">Flagellum</keyword>
<dbReference type="Gene3D" id="3.30.300.30">
    <property type="match status" value="1"/>
</dbReference>
<feature type="transmembrane region" description="Helical" evidence="11">
    <location>
        <begin position="25"/>
        <end position="44"/>
    </location>
</feature>
<dbReference type="InterPro" id="IPR045851">
    <property type="entry name" value="AMP-bd_C_sf"/>
</dbReference>
<feature type="region of interest" description="Disordered" evidence="10">
    <location>
        <begin position="308"/>
        <end position="331"/>
    </location>
</feature>
<dbReference type="PANTHER" id="PTHR30046">
    <property type="entry name" value="FLAGELLAR M-RING PROTEIN"/>
    <property type="match status" value="1"/>
</dbReference>
<dbReference type="InterPro" id="IPR043427">
    <property type="entry name" value="YscJ/FliF"/>
</dbReference>
<evidence type="ECO:0000256" key="2">
    <source>
        <dbReference type="ARBA" id="ARBA00004651"/>
    </source>
</evidence>
<gene>
    <name evidence="14" type="primary">fliF</name>
    <name evidence="14" type="ORF">P5G51_011230</name>
</gene>